<dbReference type="STRING" id="261654.GA0070611_0756"/>
<reference evidence="2" key="1">
    <citation type="submission" date="2016-06" db="EMBL/GenBank/DDBJ databases">
        <authorList>
            <person name="Varghese N."/>
            <person name="Submissions Spin"/>
        </authorList>
    </citation>
    <scope>NUCLEOTIDE SEQUENCE [LARGE SCALE GENOMIC DNA]</scope>
    <source>
        <strain evidence="2">DSM 44815</strain>
    </source>
</reference>
<dbReference type="Proteomes" id="UP000199385">
    <property type="component" value="Chromosome I"/>
</dbReference>
<name>A0A1A8Z594_9ACTN</name>
<evidence type="ECO:0000313" key="1">
    <source>
        <dbReference type="EMBL" id="SBT39018.1"/>
    </source>
</evidence>
<evidence type="ECO:0000313" key="2">
    <source>
        <dbReference type="Proteomes" id="UP000199385"/>
    </source>
</evidence>
<dbReference type="RefSeq" id="WP_091672411.1">
    <property type="nucleotide sequence ID" value="NZ_LT594323.1"/>
</dbReference>
<sequence length="121" mass="14075">MGRYASVRGWLEIDFAQRSAAEQVIERSRDELYSGGWAFPPKPFNWTLYLFYGGDLRQSELPWLRDQVAQLAVLPPVDDDNDRPRGMFLVTLDDREPAVMWQVREGRLDEVPAAELSWFRA</sequence>
<proteinExistence type="predicted"/>
<keyword evidence="2" id="KW-1185">Reference proteome</keyword>
<dbReference type="EMBL" id="LT594323">
    <property type="protein sequence ID" value="SBT39018.1"/>
    <property type="molecule type" value="Genomic_DNA"/>
</dbReference>
<protein>
    <submittedName>
        <fullName evidence="1">Uncharacterized protein</fullName>
    </submittedName>
</protein>
<dbReference type="OrthoDB" id="2621972at2"/>
<dbReference type="PATRIC" id="fig|261654.4.peg.776"/>
<accession>A0A1A8Z594</accession>
<dbReference type="AlphaFoldDB" id="A0A1A8Z594"/>
<organism evidence="1 2">
    <name type="scientific">Micromonospora auratinigra</name>
    <dbReference type="NCBI Taxonomy" id="261654"/>
    <lineage>
        <taxon>Bacteria</taxon>
        <taxon>Bacillati</taxon>
        <taxon>Actinomycetota</taxon>
        <taxon>Actinomycetes</taxon>
        <taxon>Micromonosporales</taxon>
        <taxon>Micromonosporaceae</taxon>
        <taxon>Micromonospora</taxon>
    </lineage>
</organism>
<gene>
    <name evidence="1" type="ORF">GA0070611_0756</name>
</gene>